<dbReference type="PANTHER" id="PTHR24221">
    <property type="entry name" value="ATP-BINDING CASSETTE SUB-FAMILY B"/>
    <property type="match status" value="1"/>
</dbReference>
<dbReference type="RefSeq" id="WP_217744687.1">
    <property type="nucleotide sequence ID" value="NZ_JAHOEI010000043.1"/>
</dbReference>
<dbReference type="InterPro" id="IPR003593">
    <property type="entry name" value="AAA+_ATPase"/>
</dbReference>
<keyword evidence="2 7" id="KW-0812">Transmembrane</keyword>
<dbReference type="CDD" id="cd07346">
    <property type="entry name" value="ABC_6TM_exporters"/>
    <property type="match status" value="1"/>
</dbReference>
<keyword evidence="6 7" id="KW-0472">Membrane</keyword>
<name>A0AAW4N7I7_9BACT</name>
<feature type="transmembrane region" description="Helical" evidence="7">
    <location>
        <begin position="58"/>
        <end position="85"/>
    </location>
</feature>
<dbReference type="GO" id="GO:0016020">
    <property type="term" value="C:membrane"/>
    <property type="evidence" value="ECO:0007669"/>
    <property type="project" value="UniProtKB-SubCell"/>
</dbReference>
<evidence type="ECO:0000256" key="3">
    <source>
        <dbReference type="ARBA" id="ARBA00022741"/>
    </source>
</evidence>
<dbReference type="GO" id="GO:0016887">
    <property type="term" value="F:ATP hydrolysis activity"/>
    <property type="evidence" value="ECO:0007669"/>
    <property type="project" value="InterPro"/>
</dbReference>
<evidence type="ECO:0000259" key="9">
    <source>
        <dbReference type="PROSITE" id="PS50929"/>
    </source>
</evidence>
<feature type="domain" description="ABC transmembrane type-1" evidence="9">
    <location>
        <begin position="23"/>
        <end position="311"/>
    </location>
</feature>
<dbReference type="PROSITE" id="PS50893">
    <property type="entry name" value="ABC_TRANSPORTER_2"/>
    <property type="match status" value="1"/>
</dbReference>
<dbReference type="Pfam" id="PF00664">
    <property type="entry name" value="ABC_membrane"/>
    <property type="match status" value="1"/>
</dbReference>
<protein>
    <submittedName>
        <fullName evidence="10">ABC transporter ATP-binding protein/permease</fullName>
    </submittedName>
</protein>
<dbReference type="PROSITE" id="PS00211">
    <property type="entry name" value="ABC_TRANSPORTER_1"/>
    <property type="match status" value="1"/>
</dbReference>
<evidence type="ECO:0000256" key="1">
    <source>
        <dbReference type="ARBA" id="ARBA00004141"/>
    </source>
</evidence>
<feature type="transmembrane region" description="Helical" evidence="7">
    <location>
        <begin position="20"/>
        <end position="38"/>
    </location>
</feature>
<dbReference type="InterPro" id="IPR017871">
    <property type="entry name" value="ABC_transporter-like_CS"/>
</dbReference>
<dbReference type="SMART" id="SM00382">
    <property type="entry name" value="AAA"/>
    <property type="match status" value="1"/>
</dbReference>
<comment type="subcellular location">
    <subcellularLocation>
        <location evidence="1">Membrane</location>
        <topology evidence="1">Multi-pass membrane protein</topology>
    </subcellularLocation>
</comment>
<feature type="transmembrane region" description="Helical" evidence="7">
    <location>
        <begin position="138"/>
        <end position="161"/>
    </location>
</feature>
<organism evidence="10 11">
    <name type="scientific">Segatella copri</name>
    <dbReference type="NCBI Taxonomy" id="165179"/>
    <lineage>
        <taxon>Bacteria</taxon>
        <taxon>Pseudomonadati</taxon>
        <taxon>Bacteroidota</taxon>
        <taxon>Bacteroidia</taxon>
        <taxon>Bacteroidales</taxon>
        <taxon>Prevotellaceae</taxon>
        <taxon>Segatella</taxon>
    </lineage>
</organism>
<proteinExistence type="predicted"/>
<dbReference type="PANTHER" id="PTHR24221:SF654">
    <property type="entry name" value="ATP-BINDING CASSETTE SUB-FAMILY B MEMBER 6"/>
    <property type="match status" value="1"/>
</dbReference>
<feature type="transmembrane region" description="Helical" evidence="7">
    <location>
        <begin position="167"/>
        <end position="186"/>
    </location>
</feature>
<feature type="domain" description="ABC transporter" evidence="8">
    <location>
        <begin position="346"/>
        <end position="572"/>
    </location>
</feature>
<dbReference type="GO" id="GO:0005524">
    <property type="term" value="F:ATP binding"/>
    <property type="evidence" value="ECO:0007669"/>
    <property type="project" value="UniProtKB-KW"/>
</dbReference>
<sequence length="572" mass="64032">MRKYALWFFRQMSAVRGRLLLRIIAGLLQVALGLWLVWLCRRFIDVVIWRGDVLRETIVLFSVIALLIALRQLVFYLSGITEVILQNDMRSRLFQFVLGRKLYAENRKAAAGAEKRSSEMLSGDISQRLERDLSSASSVVTGILPTMIVTLVQLFGAFFLMRSIDSILAWSLLVLTPVVAVCAKYLGSRLKKMTLAIREEESSIQMMIQETVEHELTIKTLQAENTVSGLVGSMQQRLHHLVRRRIRFTLISRLLLAFTFSYGYFGAFVYGAIQLKEGLITFGVMTAFLQLVGQIQSPIMSLLGMIPQLIHASASVDRLVEIENTEQEKSLSQADAPIPLQHACGIRLQDVSYSYPDERKKMVVSHFSYDFRPATSVAIVGETGCGKTTILRLLSSIIQPDSGKIVLYDTQGKAVEGTGMRSHIVYIEQGNTLMSGTIRDNLLLANPGATDEQLTEALHVACADFVFSLPAGMDTKIGEHATRLSGGQAQRIAIARSLLRKGNILLLDEISSSLDAETEKILFDRLFAAYADKTIICVTHRKEVADRCQEQIRVDKEKTLQPKLSERLRKEK</sequence>
<dbReference type="GO" id="GO:0140359">
    <property type="term" value="F:ABC-type transporter activity"/>
    <property type="evidence" value="ECO:0007669"/>
    <property type="project" value="InterPro"/>
</dbReference>
<comment type="caution">
    <text evidence="10">The sequence shown here is derived from an EMBL/GenBank/DDBJ whole genome shotgun (WGS) entry which is preliminary data.</text>
</comment>
<evidence type="ECO:0000256" key="2">
    <source>
        <dbReference type="ARBA" id="ARBA00022692"/>
    </source>
</evidence>
<evidence type="ECO:0000313" key="10">
    <source>
        <dbReference type="EMBL" id="MBV3388210.1"/>
    </source>
</evidence>
<dbReference type="GO" id="GO:0034040">
    <property type="term" value="F:ATPase-coupled lipid transmembrane transporter activity"/>
    <property type="evidence" value="ECO:0007669"/>
    <property type="project" value="TreeGrafter"/>
</dbReference>
<evidence type="ECO:0000256" key="6">
    <source>
        <dbReference type="ARBA" id="ARBA00023136"/>
    </source>
</evidence>
<evidence type="ECO:0000259" key="8">
    <source>
        <dbReference type="PROSITE" id="PS50893"/>
    </source>
</evidence>
<accession>A0AAW4N7I7</accession>
<keyword evidence="5 7" id="KW-1133">Transmembrane helix</keyword>
<dbReference type="Proteomes" id="UP001196765">
    <property type="component" value="Unassembled WGS sequence"/>
</dbReference>
<dbReference type="InterPro" id="IPR039421">
    <property type="entry name" value="Type_1_exporter"/>
</dbReference>
<evidence type="ECO:0000313" key="11">
    <source>
        <dbReference type="Proteomes" id="UP001196765"/>
    </source>
</evidence>
<keyword evidence="3" id="KW-0547">Nucleotide-binding</keyword>
<gene>
    <name evidence="10" type="ORF">KSW82_10715</name>
</gene>
<feature type="transmembrane region" description="Helical" evidence="7">
    <location>
        <begin position="254"/>
        <end position="273"/>
    </location>
</feature>
<evidence type="ECO:0000256" key="4">
    <source>
        <dbReference type="ARBA" id="ARBA00022840"/>
    </source>
</evidence>
<dbReference type="InterPro" id="IPR011527">
    <property type="entry name" value="ABC1_TM_dom"/>
</dbReference>
<evidence type="ECO:0000256" key="5">
    <source>
        <dbReference type="ARBA" id="ARBA00022989"/>
    </source>
</evidence>
<dbReference type="PROSITE" id="PS50929">
    <property type="entry name" value="ABC_TM1F"/>
    <property type="match status" value="1"/>
</dbReference>
<dbReference type="InterPro" id="IPR003439">
    <property type="entry name" value="ABC_transporter-like_ATP-bd"/>
</dbReference>
<keyword evidence="4 10" id="KW-0067">ATP-binding</keyword>
<dbReference type="EMBL" id="JAHOEI010000043">
    <property type="protein sequence ID" value="MBV3388210.1"/>
    <property type="molecule type" value="Genomic_DNA"/>
</dbReference>
<dbReference type="AlphaFoldDB" id="A0AAW4N7I7"/>
<dbReference type="Pfam" id="PF00005">
    <property type="entry name" value="ABC_tran"/>
    <property type="match status" value="1"/>
</dbReference>
<reference evidence="10" key="1">
    <citation type="submission" date="2021-06" db="EMBL/GenBank/DDBJ databases">
        <title>Collection of gut derived symbiotic bacterial strains cultured from healthy donors.</title>
        <authorList>
            <person name="Lin H."/>
            <person name="Littmann E."/>
            <person name="Pamer E.G."/>
        </authorList>
    </citation>
    <scope>NUCLEOTIDE SEQUENCE</scope>
    <source>
        <strain evidence="10">MSK.21.74</strain>
    </source>
</reference>
<evidence type="ECO:0000256" key="7">
    <source>
        <dbReference type="SAM" id="Phobius"/>
    </source>
</evidence>